<reference evidence="1 2" key="1">
    <citation type="submission" date="2019-05" db="EMBL/GenBank/DDBJ databases">
        <title>Another draft genome of Portunus trituberculatus and its Hox gene families provides insights of decapod evolution.</title>
        <authorList>
            <person name="Jeong J.-H."/>
            <person name="Song I."/>
            <person name="Kim S."/>
            <person name="Choi T."/>
            <person name="Kim D."/>
            <person name="Ryu S."/>
            <person name="Kim W."/>
        </authorList>
    </citation>
    <scope>NUCLEOTIDE SEQUENCE [LARGE SCALE GENOMIC DNA]</scope>
    <source>
        <tissue evidence="1">Muscle</tissue>
    </source>
</reference>
<comment type="caution">
    <text evidence="1">The sequence shown here is derived from an EMBL/GenBank/DDBJ whole genome shotgun (WGS) entry which is preliminary data.</text>
</comment>
<organism evidence="1 2">
    <name type="scientific">Portunus trituberculatus</name>
    <name type="common">Swimming crab</name>
    <name type="synonym">Neptunus trituberculatus</name>
    <dbReference type="NCBI Taxonomy" id="210409"/>
    <lineage>
        <taxon>Eukaryota</taxon>
        <taxon>Metazoa</taxon>
        <taxon>Ecdysozoa</taxon>
        <taxon>Arthropoda</taxon>
        <taxon>Crustacea</taxon>
        <taxon>Multicrustacea</taxon>
        <taxon>Malacostraca</taxon>
        <taxon>Eumalacostraca</taxon>
        <taxon>Eucarida</taxon>
        <taxon>Decapoda</taxon>
        <taxon>Pleocyemata</taxon>
        <taxon>Brachyura</taxon>
        <taxon>Eubrachyura</taxon>
        <taxon>Portunoidea</taxon>
        <taxon>Portunidae</taxon>
        <taxon>Portuninae</taxon>
        <taxon>Portunus</taxon>
    </lineage>
</organism>
<protein>
    <submittedName>
        <fullName evidence="1">Uncharacterized protein</fullName>
    </submittedName>
</protein>
<accession>A0A5B7K714</accession>
<proteinExistence type="predicted"/>
<name>A0A5B7K714_PORTR</name>
<dbReference type="EMBL" id="VSRR010131044">
    <property type="protein sequence ID" value="MPD02347.1"/>
    <property type="molecule type" value="Genomic_DNA"/>
</dbReference>
<keyword evidence="2" id="KW-1185">Reference proteome</keyword>
<sequence>MLQTLATDHRQPQFSFHWAVFVVGPYECILAMVYKPSVVQVCSVNVRCSQRDKSFPAPTRPVHYSRMAFKGRLLYRSLCMIAGASSTSI</sequence>
<evidence type="ECO:0000313" key="2">
    <source>
        <dbReference type="Proteomes" id="UP000324222"/>
    </source>
</evidence>
<gene>
    <name evidence="1" type="ORF">E2C01_097925</name>
</gene>
<evidence type="ECO:0000313" key="1">
    <source>
        <dbReference type="EMBL" id="MPD02347.1"/>
    </source>
</evidence>
<dbReference type="AlphaFoldDB" id="A0A5B7K714"/>
<dbReference type="Proteomes" id="UP000324222">
    <property type="component" value="Unassembled WGS sequence"/>
</dbReference>